<dbReference type="STRING" id="1348774.AB433_08225"/>
<dbReference type="EMBL" id="CP011770">
    <property type="protein sequence ID" value="AKM11662.1"/>
    <property type="molecule type" value="Genomic_DNA"/>
</dbReference>
<dbReference type="GO" id="GO:0000162">
    <property type="term" value="P:L-tryptophan biosynthetic process"/>
    <property type="evidence" value="ECO:0007669"/>
    <property type="project" value="TreeGrafter"/>
</dbReference>
<feature type="domain" description="Chorismate-utilising enzyme C-terminal" evidence="1">
    <location>
        <begin position="231"/>
        <end position="482"/>
    </location>
</feature>
<accession>A0A0G3XKD1</accession>
<dbReference type="InterPro" id="IPR019999">
    <property type="entry name" value="Anth_synth_I-like"/>
</dbReference>
<dbReference type="Pfam" id="PF04715">
    <property type="entry name" value="Anth_synt_I_N"/>
    <property type="match status" value="1"/>
</dbReference>
<evidence type="ECO:0000259" key="1">
    <source>
        <dbReference type="Pfam" id="PF00425"/>
    </source>
</evidence>
<reference evidence="3 4" key="1">
    <citation type="submission" date="2015-06" db="EMBL/GenBank/DDBJ databases">
        <authorList>
            <person name="Zeng Y."/>
            <person name="Huang Y."/>
        </authorList>
    </citation>
    <scope>NUCLEOTIDE SEQUENCE [LARGE SCALE GENOMIC DNA]</scope>
    <source>
        <strain evidence="3 4">PQ-2</strain>
    </source>
</reference>
<proteinExistence type="predicted"/>
<dbReference type="InterPro" id="IPR006805">
    <property type="entry name" value="Anth_synth_I_N"/>
</dbReference>
<dbReference type="Gene3D" id="3.60.120.10">
    <property type="entry name" value="Anthranilate synthase"/>
    <property type="match status" value="1"/>
</dbReference>
<dbReference type="Proteomes" id="UP000035287">
    <property type="component" value="Chromosome"/>
</dbReference>
<dbReference type="OrthoDB" id="9803598at2"/>
<organism evidence="3 4">
    <name type="scientific">Croceicoccus naphthovorans</name>
    <dbReference type="NCBI Taxonomy" id="1348774"/>
    <lineage>
        <taxon>Bacteria</taxon>
        <taxon>Pseudomonadati</taxon>
        <taxon>Pseudomonadota</taxon>
        <taxon>Alphaproteobacteria</taxon>
        <taxon>Sphingomonadales</taxon>
        <taxon>Erythrobacteraceae</taxon>
        <taxon>Croceicoccus</taxon>
    </lineage>
</organism>
<evidence type="ECO:0000313" key="4">
    <source>
        <dbReference type="Proteomes" id="UP000035287"/>
    </source>
</evidence>
<dbReference type="InterPro" id="IPR005801">
    <property type="entry name" value="ADC_synthase"/>
</dbReference>
<dbReference type="Pfam" id="PF00425">
    <property type="entry name" value="Chorismate_bind"/>
    <property type="match status" value="1"/>
</dbReference>
<dbReference type="RefSeq" id="WP_047823640.1">
    <property type="nucleotide sequence ID" value="NZ_CP011770.1"/>
</dbReference>
<dbReference type="PANTHER" id="PTHR11236">
    <property type="entry name" value="AMINOBENZOATE/ANTHRANILATE SYNTHASE"/>
    <property type="match status" value="1"/>
</dbReference>
<dbReference type="KEGG" id="cna:AB433_08225"/>
<dbReference type="EC" id="4.1.3.27" evidence="3"/>
<feature type="domain" description="Anthranilate synthase component I N-terminal" evidence="2">
    <location>
        <begin position="30"/>
        <end position="174"/>
    </location>
</feature>
<dbReference type="InterPro" id="IPR015890">
    <property type="entry name" value="Chorismate_C"/>
</dbReference>
<name>A0A0G3XKD1_9SPHN</name>
<gene>
    <name evidence="3" type="ORF">AB433_08225</name>
</gene>
<sequence>MTDRDWDQHALAELVAGRPGVVWRKVVADCDTPVAAAVKLIEPGRGDFLLESVEGGEVRGRYSLLGLDPDLVFRARVDKAEVNREWRHDREAFAPLDADPLTALRALAEECRFDVPDPLPGALACLVGYFGYETIALVEPTITRPAESDLDVPDMLFARPTLVLVFDRLQDALFCIAPIWPSEREPYAEVDHARDRIDECLAKLAAARVPAQPCPDDVPEPTLNPILPAGRYREMVLAAKDYITAGDIFQVVLAQRFTTPFPLPPLSLYRALRRINPSPFLYFLDLPGFALIGSSPEILVRVRDGEVTIRPIAGTRPRGKDAVEDRANRDSLLADPKERAEHLMLLDLGRNDVGRVASKGSVRVTDSYMVENYSHVMHIVSNVVGQLDPSHDAVDALFAGFPAGTVSGAPKVRACQVIAELESETRGAYAGGVGYFSPDGSVDSCIVLRTALVKDGTMHMQAGAGIVADSDPDYEQRECEAKSRALVAAAKEALRVAREGGYGQ</sequence>
<dbReference type="SUPFAM" id="SSF56322">
    <property type="entry name" value="ADC synthase"/>
    <property type="match status" value="1"/>
</dbReference>
<keyword evidence="4" id="KW-1185">Reference proteome</keyword>
<dbReference type="GO" id="GO:0004049">
    <property type="term" value="F:anthranilate synthase activity"/>
    <property type="evidence" value="ECO:0007669"/>
    <property type="project" value="UniProtKB-EC"/>
</dbReference>
<keyword evidence="3" id="KW-0456">Lyase</keyword>
<dbReference type="AlphaFoldDB" id="A0A0G3XKD1"/>
<dbReference type="PATRIC" id="fig|1348774.3.peg.1723"/>
<evidence type="ECO:0000259" key="2">
    <source>
        <dbReference type="Pfam" id="PF04715"/>
    </source>
</evidence>
<protein>
    <submittedName>
        <fullName evidence="3">Anthranilate synthase component I</fullName>
        <ecNumber evidence="3">4.1.3.27</ecNumber>
    </submittedName>
</protein>
<dbReference type="PANTHER" id="PTHR11236:SF9">
    <property type="entry name" value="ANTHRANILATE SYNTHASE COMPONENT 1"/>
    <property type="match status" value="1"/>
</dbReference>
<evidence type="ECO:0000313" key="3">
    <source>
        <dbReference type="EMBL" id="AKM11662.1"/>
    </source>
</evidence>
<dbReference type="PRINTS" id="PR00095">
    <property type="entry name" value="ANTSNTHASEI"/>
</dbReference>